<proteinExistence type="predicted"/>
<evidence type="ECO:0000313" key="3">
    <source>
        <dbReference type="Proteomes" id="UP001055057"/>
    </source>
</evidence>
<gene>
    <name evidence="2" type="ORF">MPOCJGCO_2527</name>
</gene>
<sequence>MGAGADPGILAVAPVEQVVARLGAGAGVVRDLVGREPRRPADILRHVVEGARDLVVRRHQPAGRRQPEERRAGLDGELVEGQVLGRPRDRIRQLGPPRRRRLAGAGVDQVEGGAGERRLRDPDRLERLRGAVQAPERLQRGVVERLDAERHPVDPGGPVAAKTPRLDAGGVGLQGDLGLGRHRPGRGHRLQQARHRLRPHQRGRAAAEEDAGDGPPRRAGGHVRDLGPEGGQVARLVHGGVADVAVEVAIGALRGAEGPVQVDAEARVAGRMVGAGRFHDGWDVRARRPNGNQPGRRRQARAKSTKARARCERALPLCQSTPCFSSAVISPKVRACPSGRKIGS</sequence>
<feature type="region of interest" description="Disordered" evidence="1">
    <location>
        <begin position="149"/>
        <end position="222"/>
    </location>
</feature>
<reference evidence="2" key="2">
    <citation type="submission" date="2021-08" db="EMBL/GenBank/DDBJ databases">
        <authorList>
            <person name="Tani A."/>
            <person name="Ola A."/>
            <person name="Ogura Y."/>
            <person name="Katsura K."/>
            <person name="Hayashi T."/>
        </authorList>
    </citation>
    <scope>NUCLEOTIDE SEQUENCE</scope>
    <source>
        <strain evidence="2">DSM 23632</strain>
    </source>
</reference>
<feature type="compositionally biased region" description="Basic residues" evidence="1">
    <location>
        <begin position="295"/>
        <end position="306"/>
    </location>
</feature>
<reference evidence="2" key="1">
    <citation type="journal article" date="2021" name="Front. Microbiol.">
        <title>Comprehensive Comparative Genomics and Phenotyping of Methylobacterium Species.</title>
        <authorList>
            <person name="Alessa O."/>
            <person name="Ogura Y."/>
            <person name="Fujitani Y."/>
            <person name="Takami H."/>
            <person name="Hayashi T."/>
            <person name="Sahin N."/>
            <person name="Tani A."/>
        </authorList>
    </citation>
    <scope>NUCLEOTIDE SEQUENCE</scope>
    <source>
        <strain evidence="2">DSM 23632</strain>
    </source>
</reference>
<feature type="compositionally biased region" description="Gly residues" evidence="1">
    <location>
        <begin position="169"/>
        <end position="178"/>
    </location>
</feature>
<comment type="caution">
    <text evidence="2">The sequence shown here is derived from an EMBL/GenBank/DDBJ whole genome shotgun (WGS) entry which is preliminary data.</text>
</comment>
<dbReference type="Proteomes" id="UP001055057">
    <property type="component" value="Unassembled WGS sequence"/>
</dbReference>
<evidence type="ECO:0000313" key="2">
    <source>
        <dbReference type="EMBL" id="GJE60415.1"/>
    </source>
</evidence>
<feature type="region of interest" description="Disordered" evidence="1">
    <location>
        <begin position="98"/>
        <end position="122"/>
    </location>
</feature>
<protein>
    <submittedName>
        <fullName evidence="2">Uncharacterized protein</fullName>
    </submittedName>
</protein>
<organism evidence="2 3">
    <name type="scientific">Methylobacterium trifolii</name>
    <dbReference type="NCBI Taxonomy" id="1003092"/>
    <lineage>
        <taxon>Bacteria</taxon>
        <taxon>Pseudomonadati</taxon>
        <taxon>Pseudomonadota</taxon>
        <taxon>Alphaproteobacteria</taxon>
        <taxon>Hyphomicrobiales</taxon>
        <taxon>Methylobacteriaceae</taxon>
        <taxon>Methylobacterium</taxon>
    </lineage>
</organism>
<dbReference type="EMBL" id="BPRB01000133">
    <property type="protein sequence ID" value="GJE60415.1"/>
    <property type="molecule type" value="Genomic_DNA"/>
</dbReference>
<feature type="compositionally biased region" description="Basic residues" evidence="1">
    <location>
        <begin position="180"/>
        <end position="203"/>
    </location>
</feature>
<accession>A0ABQ4TYS8</accession>
<keyword evidence="3" id="KW-1185">Reference proteome</keyword>
<feature type="region of interest" description="Disordered" evidence="1">
    <location>
        <begin position="280"/>
        <end position="306"/>
    </location>
</feature>
<name>A0ABQ4TYS8_9HYPH</name>
<evidence type="ECO:0000256" key="1">
    <source>
        <dbReference type="SAM" id="MobiDB-lite"/>
    </source>
</evidence>